<feature type="domain" description="HTH gntR-type" evidence="8">
    <location>
        <begin position="426"/>
        <end position="494"/>
    </location>
</feature>
<evidence type="ECO:0000256" key="7">
    <source>
        <dbReference type="SAM" id="MobiDB-lite"/>
    </source>
</evidence>
<evidence type="ECO:0000256" key="2">
    <source>
        <dbReference type="ARBA" id="ARBA00023015"/>
    </source>
</evidence>
<dbReference type="SUPFAM" id="SSF46785">
    <property type="entry name" value="Winged helix' DNA-binding domain"/>
    <property type="match status" value="1"/>
</dbReference>
<dbReference type="PROSITE" id="PS51900">
    <property type="entry name" value="CB"/>
    <property type="match status" value="1"/>
</dbReference>
<dbReference type="PROSITE" id="PS50949">
    <property type="entry name" value="HTH_GNTR"/>
    <property type="match status" value="1"/>
</dbReference>
<dbReference type="Pfam" id="PF00392">
    <property type="entry name" value="GntR"/>
    <property type="match status" value="1"/>
</dbReference>
<keyword evidence="2" id="KW-0805">Transcription regulation</keyword>
<keyword evidence="12" id="KW-1185">Reference proteome</keyword>
<sequence length="552" mass="61678">MTRPKHAAVSHANRRGCIDILPSGSLRVRVYAGLAPDTKRPRYLSETVQSGPDAEREAEQTRLRLISVVEQQRGLRLNATLDELIQRHIALMSGATTTKNNYKGYHRKHISPLIGHHAIGAITPETINEFYSELARCREHCTADPTTARAHVGHECRPLSAASIRKIHFLLTAAYRSAIRWHWTTHNPATMANPPRKPRPRPQPPTPTEVTRVLTHAWNQPDPMLGIATWTAIATGARRGELCALRWTNFDADRRVLHIRASVAHDGYGLIIKDTKLHQDREIALDRDTTALLVAYRDHCRQQATAHETTLAPDSFIFSLAPDGSACLAPASLGQRFHRLVVRLGIQTTLHKLRHYNATELILANINLRTVAGRLGHLDCSTTLTTYTAWINEADQRTTTQLIERLPLRLAVAPHRRRPVTPPPPRSLHKLIAEELRTAVINRTYQPGQRLPAIHDLATHYRAAPSTIHRAITQLAQWNLVSTAPGHPTTVHPNPPTSIPQPATSIPTLTPVHTPRHFVGSPIRRRFTRRSLRQPHVAGAVRTGHSTQLRAA</sequence>
<dbReference type="Gene3D" id="1.10.150.130">
    <property type="match status" value="1"/>
</dbReference>
<evidence type="ECO:0000259" key="10">
    <source>
        <dbReference type="PROSITE" id="PS51900"/>
    </source>
</evidence>
<dbReference type="InterPro" id="IPR036390">
    <property type="entry name" value="WH_DNA-bd_sf"/>
</dbReference>
<proteinExistence type="predicted"/>
<dbReference type="InterPro" id="IPR002104">
    <property type="entry name" value="Integrase_catalytic"/>
</dbReference>
<evidence type="ECO:0000259" key="8">
    <source>
        <dbReference type="PROSITE" id="PS50949"/>
    </source>
</evidence>
<protein>
    <submittedName>
        <fullName evidence="11">Tyrosine-type recombinase/integrase</fullName>
    </submittedName>
</protein>
<dbReference type="InterPro" id="IPR000524">
    <property type="entry name" value="Tscrpt_reg_HTH_GntR"/>
</dbReference>
<dbReference type="InterPro" id="IPR011010">
    <property type="entry name" value="DNA_brk_join_enz"/>
</dbReference>
<dbReference type="PROSITE" id="PS51898">
    <property type="entry name" value="TYR_RECOMBINASE"/>
    <property type="match status" value="1"/>
</dbReference>
<feature type="region of interest" description="Disordered" evidence="7">
    <location>
        <begin position="187"/>
        <end position="209"/>
    </location>
</feature>
<reference evidence="11 12" key="1">
    <citation type="submission" date="2021-12" db="EMBL/GenBank/DDBJ databases">
        <title>Genome sequence of Kibdelosporangium philippinense ATCC 49844.</title>
        <authorList>
            <person name="Fedorov E.A."/>
            <person name="Omeragic M."/>
            <person name="Shalygina K.F."/>
            <person name="Maclea K.S."/>
        </authorList>
    </citation>
    <scope>NUCLEOTIDE SEQUENCE [LARGE SCALE GENOMIC DNA]</scope>
    <source>
        <strain evidence="11 12">ATCC 49844</strain>
    </source>
</reference>
<evidence type="ECO:0000313" key="11">
    <source>
        <dbReference type="EMBL" id="MCE7008097.1"/>
    </source>
</evidence>
<dbReference type="Pfam" id="PF14659">
    <property type="entry name" value="Phage_int_SAM_3"/>
    <property type="match status" value="1"/>
</dbReference>
<dbReference type="Gene3D" id="1.10.10.10">
    <property type="entry name" value="Winged helix-like DNA-binding domain superfamily/Winged helix DNA-binding domain"/>
    <property type="match status" value="1"/>
</dbReference>
<evidence type="ECO:0000256" key="5">
    <source>
        <dbReference type="ARBA" id="ARBA00023172"/>
    </source>
</evidence>
<evidence type="ECO:0000259" key="9">
    <source>
        <dbReference type="PROSITE" id="PS51898"/>
    </source>
</evidence>
<evidence type="ECO:0000256" key="1">
    <source>
        <dbReference type="ARBA" id="ARBA00022908"/>
    </source>
</evidence>
<dbReference type="InterPro" id="IPR004107">
    <property type="entry name" value="Integrase_SAM-like_N"/>
</dbReference>
<dbReference type="CDD" id="cd01189">
    <property type="entry name" value="INT_ICEBs1_C_like"/>
    <property type="match status" value="1"/>
</dbReference>
<dbReference type="RefSeq" id="WP_233729632.1">
    <property type="nucleotide sequence ID" value="NZ_JAJVCN010000003.1"/>
</dbReference>
<keyword evidence="1" id="KW-0229">DNA integration</keyword>
<dbReference type="SMART" id="SM00345">
    <property type="entry name" value="HTH_GNTR"/>
    <property type="match status" value="1"/>
</dbReference>
<gene>
    <name evidence="11" type="ORF">LWC34_35535</name>
</gene>
<dbReference type="Proteomes" id="UP001521150">
    <property type="component" value="Unassembled WGS sequence"/>
</dbReference>
<dbReference type="InterPro" id="IPR050090">
    <property type="entry name" value="Tyrosine_recombinase_XerCD"/>
</dbReference>
<dbReference type="PANTHER" id="PTHR30349">
    <property type="entry name" value="PHAGE INTEGRASE-RELATED"/>
    <property type="match status" value="1"/>
</dbReference>
<evidence type="ECO:0000256" key="6">
    <source>
        <dbReference type="PROSITE-ProRule" id="PRU01248"/>
    </source>
</evidence>
<dbReference type="Gene3D" id="1.10.443.10">
    <property type="entry name" value="Intergrase catalytic core"/>
    <property type="match status" value="1"/>
</dbReference>
<dbReference type="InterPro" id="IPR013762">
    <property type="entry name" value="Integrase-like_cat_sf"/>
</dbReference>
<organism evidence="11 12">
    <name type="scientific">Kibdelosporangium philippinense</name>
    <dbReference type="NCBI Taxonomy" id="211113"/>
    <lineage>
        <taxon>Bacteria</taxon>
        <taxon>Bacillati</taxon>
        <taxon>Actinomycetota</taxon>
        <taxon>Actinomycetes</taxon>
        <taxon>Pseudonocardiales</taxon>
        <taxon>Pseudonocardiaceae</taxon>
        <taxon>Kibdelosporangium</taxon>
    </lineage>
</organism>
<evidence type="ECO:0000256" key="4">
    <source>
        <dbReference type="ARBA" id="ARBA00023163"/>
    </source>
</evidence>
<comment type="caution">
    <text evidence="11">The sequence shown here is derived from an EMBL/GenBank/DDBJ whole genome shotgun (WGS) entry which is preliminary data.</text>
</comment>
<accession>A0ABS8ZQL8</accession>
<dbReference type="CDD" id="cd07377">
    <property type="entry name" value="WHTH_GntR"/>
    <property type="match status" value="1"/>
</dbReference>
<name>A0ABS8ZQL8_9PSEU</name>
<dbReference type="InterPro" id="IPR044068">
    <property type="entry name" value="CB"/>
</dbReference>
<dbReference type="SUPFAM" id="SSF56349">
    <property type="entry name" value="DNA breaking-rejoining enzymes"/>
    <property type="match status" value="1"/>
</dbReference>
<dbReference type="EMBL" id="JAJVCN010000003">
    <property type="protein sequence ID" value="MCE7008097.1"/>
    <property type="molecule type" value="Genomic_DNA"/>
</dbReference>
<dbReference type="Pfam" id="PF00589">
    <property type="entry name" value="Phage_integrase"/>
    <property type="match status" value="1"/>
</dbReference>
<keyword evidence="5" id="KW-0233">DNA recombination</keyword>
<feature type="domain" description="Tyr recombinase" evidence="9">
    <location>
        <begin position="200"/>
        <end position="401"/>
    </location>
</feature>
<keyword evidence="3 6" id="KW-0238">DNA-binding</keyword>
<dbReference type="InterPro" id="IPR010998">
    <property type="entry name" value="Integrase_recombinase_N"/>
</dbReference>
<feature type="domain" description="Core-binding (CB)" evidence="10">
    <location>
        <begin position="79"/>
        <end position="179"/>
    </location>
</feature>
<evidence type="ECO:0000313" key="12">
    <source>
        <dbReference type="Proteomes" id="UP001521150"/>
    </source>
</evidence>
<evidence type="ECO:0000256" key="3">
    <source>
        <dbReference type="ARBA" id="ARBA00023125"/>
    </source>
</evidence>
<dbReference type="InterPro" id="IPR036388">
    <property type="entry name" value="WH-like_DNA-bd_sf"/>
</dbReference>
<keyword evidence="4" id="KW-0804">Transcription</keyword>